<dbReference type="Pfam" id="PF01419">
    <property type="entry name" value="Jacalin"/>
    <property type="match status" value="1"/>
</dbReference>
<accession>A0AAV6XWY4</accession>
<keyword evidence="3" id="KW-0732">Signal</keyword>
<evidence type="ECO:0000256" key="3">
    <source>
        <dbReference type="SAM" id="SignalP"/>
    </source>
</evidence>
<dbReference type="AlphaFoldDB" id="A0AAV6XWY4"/>
<comment type="similarity">
    <text evidence="1">Belongs to the jacalin lectin family.</text>
</comment>
<dbReference type="PANTHER" id="PTHR47293:SF15">
    <property type="entry name" value="JACALIN-RELATED LECTIN 19"/>
    <property type="match status" value="1"/>
</dbReference>
<feature type="signal peptide" evidence="3">
    <location>
        <begin position="1"/>
        <end position="20"/>
    </location>
</feature>
<evidence type="ECO:0000259" key="4">
    <source>
        <dbReference type="PROSITE" id="PS51752"/>
    </source>
</evidence>
<dbReference type="SMART" id="SM00915">
    <property type="entry name" value="Jacalin"/>
    <property type="match status" value="1"/>
</dbReference>
<dbReference type="GO" id="GO:0030246">
    <property type="term" value="F:carbohydrate binding"/>
    <property type="evidence" value="ECO:0007669"/>
    <property type="project" value="UniProtKB-KW"/>
</dbReference>
<evidence type="ECO:0000256" key="1">
    <source>
        <dbReference type="ARBA" id="ARBA00006568"/>
    </source>
</evidence>
<name>A0AAV6XWY4_9LAMI</name>
<dbReference type="SUPFAM" id="SSF51101">
    <property type="entry name" value="Mannose-binding lectins"/>
    <property type="match status" value="1"/>
</dbReference>
<dbReference type="PROSITE" id="PS51752">
    <property type="entry name" value="JACALIN_LECTIN"/>
    <property type="match status" value="1"/>
</dbReference>
<reference evidence="5" key="1">
    <citation type="submission" date="2019-10" db="EMBL/GenBank/DDBJ databases">
        <authorList>
            <person name="Zhang R."/>
            <person name="Pan Y."/>
            <person name="Wang J."/>
            <person name="Ma R."/>
            <person name="Yu S."/>
        </authorList>
    </citation>
    <scope>NUCLEOTIDE SEQUENCE</scope>
    <source>
        <strain evidence="5">LA-IB0</strain>
        <tissue evidence="5">Leaf</tissue>
    </source>
</reference>
<feature type="domain" description="Jacalin-type lectin" evidence="4">
    <location>
        <begin position="25"/>
        <end position="168"/>
    </location>
</feature>
<gene>
    <name evidence="5" type="ORF">BUALT_Bualt02G0032400</name>
</gene>
<comment type="caution">
    <text evidence="5">The sequence shown here is derived from an EMBL/GenBank/DDBJ whole genome shotgun (WGS) entry which is preliminary data.</text>
</comment>
<dbReference type="Gene3D" id="2.100.10.30">
    <property type="entry name" value="Jacalin-like lectin domain"/>
    <property type="match status" value="1"/>
</dbReference>
<dbReference type="InterPro" id="IPR033734">
    <property type="entry name" value="Jacalin-like_lectin_dom_plant"/>
</dbReference>
<dbReference type="Proteomes" id="UP000826271">
    <property type="component" value="Unassembled WGS sequence"/>
</dbReference>
<organism evidence="5 6">
    <name type="scientific">Buddleja alternifolia</name>
    <dbReference type="NCBI Taxonomy" id="168488"/>
    <lineage>
        <taxon>Eukaryota</taxon>
        <taxon>Viridiplantae</taxon>
        <taxon>Streptophyta</taxon>
        <taxon>Embryophyta</taxon>
        <taxon>Tracheophyta</taxon>
        <taxon>Spermatophyta</taxon>
        <taxon>Magnoliopsida</taxon>
        <taxon>eudicotyledons</taxon>
        <taxon>Gunneridae</taxon>
        <taxon>Pentapetalae</taxon>
        <taxon>asterids</taxon>
        <taxon>lamiids</taxon>
        <taxon>Lamiales</taxon>
        <taxon>Scrophulariaceae</taxon>
        <taxon>Buddlejeae</taxon>
        <taxon>Buddleja</taxon>
    </lineage>
</organism>
<evidence type="ECO:0000256" key="2">
    <source>
        <dbReference type="ARBA" id="ARBA00022734"/>
    </source>
</evidence>
<keyword evidence="2" id="KW-0430">Lectin</keyword>
<dbReference type="PANTHER" id="PTHR47293">
    <property type="entry name" value="JACALIN-RELATED LECTIN 3"/>
    <property type="match status" value="1"/>
</dbReference>
<keyword evidence="6" id="KW-1185">Reference proteome</keyword>
<dbReference type="InterPro" id="IPR036404">
    <property type="entry name" value="Jacalin-like_lectin_dom_sf"/>
</dbReference>
<evidence type="ECO:0000313" key="5">
    <source>
        <dbReference type="EMBL" id="KAG8387546.1"/>
    </source>
</evidence>
<dbReference type="EMBL" id="WHWC01000002">
    <property type="protein sequence ID" value="KAG8387546.1"/>
    <property type="molecule type" value="Genomic_DNA"/>
</dbReference>
<dbReference type="InterPro" id="IPR001229">
    <property type="entry name" value="Jacalin-like_lectin_dom"/>
</dbReference>
<dbReference type="CDD" id="cd09612">
    <property type="entry name" value="Jacalin"/>
    <property type="match status" value="1"/>
</dbReference>
<dbReference type="FunFam" id="2.100.10.30:FF:000001">
    <property type="entry name" value="Jacalin-related lectin 33"/>
    <property type="match status" value="1"/>
</dbReference>
<protein>
    <recommendedName>
        <fullName evidence="4">Jacalin-type lectin domain-containing protein</fullName>
    </recommendedName>
</protein>
<sequence length="172" mass="18760">MYIFFAINLLYLIMVHLGSEKSPKVSSIGPWGGNGGTNWDDGSHDGMRVITLRYGSCIDWIEVIYDNKNNPFPAPMHGGHGGVNTAQIVLRFPDEILTTVTGYYAVLPGSTTTPVIRSLMFMTNMGTYGPYGVEEGTPFSASIEGGKIVGFFGKSGWYLDAIGFYVEIAKKI</sequence>
<feature type="chain" id="PRO_5043922030" description="Jacalin-type lectin domain-containing protein" evidence="3">
    <location>
        <begin position="21"/>
        <end position="172"/>
    </location>
</feature>
<proteinExistence type="inferred from homology"/>
<evidence type="ECO:0000313" key="6">
    <source>
        <dbReference type="Proteomes" id="UP000826271"/>
    </source>
</evidence>